<dbReference type="OrthoDB" id="205278at2157"/>
<keyword evidence="1" id="KW-1133">Transmembrane helix</keyword>
<sequence>MALPVSGALVTFLVTLLVGGLAIYVGARVVAGIDDYSRAVVTALLGAVGWAIVSWLPVVGSVVALVVWVGVLKWRYPGGWLTVATMGLIAWVAALGILFVLNSVLGVGTGAFGVPGV</sequence>
<dbReference type="RefSeq" id="WP_092634200.1">
    <property type="nucleotide sequence ID" value="NZ_FNQT01000002.1"/>
</dbReference>
<keyword evidence="1" id="KW-0812">Transmembrane</keyword>
<evidence type="ECO:0000256" key="1">
    <source>
        <dbReference type="SAM" id="Phobius"/>
    </source>
</evidence>
<evidence type="ECO:0000313" key="3">
    <source>
        <dbReference type="Proteomes" id="UP000236755"/>
    </source>
</evidence>
<dbReference type="EMBL" id="FNQT01000002">
    <property type="protein sequence ID" value="SEA10566.1"/>
    <property type="molecule type" value="Genomic_DNA"/>
</dbReference>
<evidence type="ECO:0000313" key="2">
    <source>
        <dbReference type="EMBL" id="SEA10566.1"/>
    </source>
</evidence>
<name>A0A1H3YGB3_9EURY</name>
<dbReference type="AlphaFoldDB" id="A0A1H3YGB3"/>
<dbReference type="Proteomes" id="UP000236755">
    <property type="component" value="Unassembled WGS sequence"/>
</dbReference>
<feature type="transmembrane region" description="Helical" evidence="1">
    <location>
        <begin position="80"/>
        <end position="101"/>
    </location>
</feature>
<keyword evidence="3" id="KW-1185">Reference proteome</keyword>
<feature type="transmembrane region" description="Helical" evidence="1">
    <location>
        <begin position="39"/>
        <end position="68"/>
    </location>
</feature>
<proteinExistence type="predicted"/>
<organism evidence="2 3">
    <name type="scientific">Haloplanus vescus</name>
    <dbReference type="NCBI Taxonomy" id="555874"/>
    <lineage>
        <taxon>Archaea</taxon>
        <taxon>Methanobacteriati</taxon>
        <taxon>Methanobacteriota</taxon>
        <taxon>Stenosarchaea group</taxon>
        <taxon>Halobacteria</taxon>
        <taxon>Halobacteriales</taxon>
        <taxon>Haloferacaceae</taxon>
        <taxon>Haloplanus</taxon>
    </lineage>
</organism>
<reference evidence="2 3" key="1">
    <citation type="submission" date="2016-10" db="EMBL/GenBank/DDBJ databases">
        <authorList>
            <person name="de Groot N.N."/>
        </authorList>
    </citation>
    <scope>NUCLEOTIDE SEQUENCE [LARGE SCALE GENOMIC DNA]</scope>
    <source>
        <strain evidence="2 3">CGMCC 1.8712</strain>
    </source>
</reference>
<gene>
    <name evidence="2" type="ORF">SAMN04488065_1864</name>
</gene>
<keyword evidence="1" id="KW-0472">Membrane</keyword>
<accession>A0A1H3YGB3</accession>
<feature type="transmembrane region" description="Helical" evidence="1">
    <location>
        <begin position="6"/>
        <end position="27"/>
    </location>
</feature>
<protein>
    <submittedName>
        <fullName evidence="2">Uncharacterized protein</fullName>
    </submittedName>
</protein>